<name>A0A315Z728_SEDFL</name>
<evidence type="ECO:0000313" key="2">
    <source>
        <dbReference type="Proteomes" id="UP000245535"/>
    </source>
</evidence>
<proteinExistence type="predicted"/>
<sequence>MYITSFEKEKVVLDDSAETLCVFKFVEQSGEDCTVTISAPIILEKTKVSKKYILPQDALLETNNNLVQL</sequence>
<reference evidence="1 2" key="1">
    <citation type="submission" date="2018-03" db="EMBL/GenBank/DDBJ databases">
        <title>Genomic Encyclopedia of Archaeal and Bacterial Type Strains, Phase II (KMG-II): from individual species to whole genera.</title>
        <authorList>
            <person name="Goeker M."/>
        </authorList>
    </citation>
    <scope>NUCLEOTIDE SEQUENCE [LARGE SCALE GENOMIC DNA]</scope>
    <source>
        <strain evidence="1 2">DSM 28229</strain>
    </source>
</reference>
<keyword evidence="2" id="KW-1185">Reference proteome</keyword>
<organism evidence="1 2">
    <name type="scientific">Sediminitomix flava</name>
    <dbReference type="NCBI Taxonomy" id="379075"/>
    <lineage>
        <taxon>Bacteria</taxon>
        <taxon>Pseudomonadati</taxon>
        <taxon>Bacteroidota</taxon>
        <taxon>Cytophagia</taxon>
        <taxon>Cytophagales</taxon>
        <taxon>Flammeovirgaceae</taxon>
        <taxon>Sediminitomix</taxon>
    </lineage>
</organism>
<accession>A0A315Z728</accession>
<dbReference type="Proteomes" id="UP000245535">
    <property type="component" value="Unassembled WGS sequence"/>
</dbReference>
<dbReference type="RefSeq" id="WP_146201755.1">
    <property type="nucleotide sequence ID" value="NZ_QGDO01000007.1"/>
</dbReference>
<evidence type="ECO:0000313" key="1">
    <source>
        <dbReference type="EMBL" id="PWJ38565.1"/>
    </source>
</evidence>
<protein>
    <submittedName>
        <fullName evidence="1">Uncharacterized protein</fullName>
    </submittedName>
</protein>
<gene>
    <name evidence="1" type="ORF">BC781_107155</name>
</gene>
<dbReference type="EMBL" id="QGDO01000007">
    <property type="protein sequence ID" value="PWJ38565.1"/>
    <property type="molecule type" value="Genomic_DNA"/>
</dbReference>
<dbReference type="AlphaFoldDB" id="A0A315Z728"/>
<comment type="caution">
    <text evidence="1">The sequence shown here is derived from an EMBL/GenBank/DDBJ whole genome shotgun (WGS) entry which is preliminary data.</text>
</comment>